<dbReference type="EMBL" id="MDTU01000001">
    <property type="protein sequence ID" value="ODN43948.1"/>
    <property type="molecule type" value="Genomic_DNA"/>
</dbReference>
<accession>A0ABX3A506</accession>
<organism evidence="1 2">
    <name type="scientific">Piscirickettsia litoralis</name>
    <dbReference type="NCBI Taxonomy" id="1891921"/>
    <lineage>
        <taxon>Bacteria</taxon>
        <taxon>Pseudomonadati</taxon>
        <taxon>Pseudomonadota</taxon>
        <taxon>Gammaproteobacteria</taxon>
        <taxon>Thiotrichales</taxon>
        <taxon>Piscirickettsiaceae</taxon>
        <taxon>Piscirickettsia</taxon>
    </lineage>
</organism>
<name>A0ABX3A506_9GAMM</name>
<dbReference type="Proteomes" id="UP000094329">
    <property type="component" value="Unassembled WGS sequence"/>
</dbReference>
<comment type="caution">
    <text evidence="1">The sequence shown here is derived from an EMBL/GenBank/DDBJ whole genome shotgun (WGS) entry which is preliminary data.</text>
</comment>
<protein>
    <submittedName>
        <fullName evidence="1">Uncharacterized protein</fullName>
    </submittedName>
</protein>
<evidence type="ECO:0000313" key="1">
    <source>
        <dbReference type="EMBL" id="ODN43948.1"/>
    </source>
</evidence>
<keyword evidence="2" id="KW-1185">Reference proteome</keyword>
<evidence type="ECO:0000313" key="2">
    <source>
        <dbReference type="Proteomes" id="UP000094329"/>
    </source>
</evidence>
<gene>
    <name evidence="1" type="ORF">BGC07_14960</name>
</gene>
<reference evidence="1 2" key="1">
    <citation type="submission" date="2016-08" db="EMBL/GenBank/DDBJ databases">
        <title>Draft genome sequence of Candidatus Piscirickettsia litoralis, from seawater.</title>
        <authorList>
            <person name="Wan X."/>
            <person name="Lee A.J."/>
            <person name="Hou S."/>
            <person name="Donachie S.P."/>
        </authorList>
    </citation>
    <scope>NUCLEOTIDE SEQUENCE [LARGE SCALE GENOMIC DNA]</scope>
    <source>
        <strain evidence="1 2">Y2</strain>
    </source>
</reference>
<proteinExistence type="predicted"/>
<sequence length="133" mass="15164">MTILNQLAESIHFDVTQTKCIRYIAPTSLELKKNKFSEVHWVTSKIDCLRRFSVVKLAVKRKDMLNSYLMLDAKLYGSAQIEVISSGIKVKCNSPQYNEVDKLYAFQCVLGNKPSKLKESTQFVDEIKTIPAT</sequence>